<organism evidence="2 3">
    <name type="scientific">Mycobacterium avium subsp. hominissuis</name>
    <dbReference type="NCBI Taxonomy" id="439334"/>
    <lineage>
        <taxon>Bacteria</taxon>
        <taxon>Bacillati</taxon>
        <taxon>Actinomycetota</taxon>
        <taxon>Actinomycetes</taxon>
        <taxon>Mycobacteriales</taxon>
        <taxon>Mycobacteriaceae</taxon>
        <taxon>Mycobacterium</taxon>
        <taxon>Mycobacterium avium complex (MAC)</taxon>
    </lineage>
</organism>
<dbReference type="Proteomes" id="UP000327362">
    <property type="component" value="Chromosome"/>
</dbReference>
<evidence type="ECO:0000313" key="3">
    <source>
        <dbReference type="Proteomes" id="UP000327362"/>
    </source>
</evidence>
<name>A0AAI8X2J8_MYCAV</name>
<sequence length="326" mass="36032">MLAGALGLARTVRTQQTPRANTRRMERSRVTLNTIALELVPPNADEGRERALEEAHKVVRHSAESGLDGRIRHVMIPGIIAEDDDRPVPMKPKLDVLDFWSVVKPELPGIKGLCTQVTAFMDEQSLHGRLTELCSAGMEGVVFVGVPRTMNDGEGSGVAPTDALSIYRDLVTNRGVILIPTRDGEQGRFSFKCDRGATYGMTQLLYSDAIVGFLREFARQTDHRPEILLSFGFVPKMESRVGLINWLIQDPGNAAVAREQEFVKTLAASEPAQKRRQMVDLYKRVIDGVGDLGFPLSIHLEATYGISGPAFQTFAEMLAYWSPRPS</sequence>
<dbReference type="AlphaFoldDB" id="A0AAI8X2J8"/>
<evidence type="ECO:0000313" key="2">
    <source>
        <dbReference type="EMBL" id="BBN47881.1"/>
    </source>
</evidence>
<gene>
    <name evidence="2" type="ORF">JPH1_23560</name>
</gene>
<accession>A0AAI8X2J8</accession>
<dbReference type="Gene3D" id="3.20.20.220">
    <property type="match status" value="1"/>
</dbReference>
<dbReference type="InterPro" id="IPR049477">
    <property type="entry name" value="MTHFR"/>
</dbReference>
<dbReference type="Pfam" id="PF19345">
    <property type="entry name" value="MTHFR_2"/>
    <property type="match status" value="1"/>
</dbReference>
<feature type="region of interest" description="Disordered" evidence="1">
    <location>
        <begin position="1"/>
        <end position="25"/>
    </location>
</feature>
<proteinExistence type="predicted"/>
<evidence type="ECO:0000256" key="1">
    <source>
        <dbReference type="SAM" id="MobiDB-lite"/>
    </source>
</evidence>
<dbReference type="EMBL" id="AP020326">
    <property type="protein sequence ID" value="BBN47881.1"/>
    <property type="molecule type" value="Genomic_DNA"/>
</dbReference>
<protein>
    <submittedName>
        <fullName evidence="2">Uncharacterized protein</fullName>
    </submittedName>
</protein>
<reference evidence="2 3" key="1">
    <citation type="submission" date="2019-09" db="EMBL/GenBank/DDBJ databases">
        <title>Complete genome sequence of Mycobacterium avium subsp. hominissuis strain JP-H-1.</title>
        <authorList>
            <person name="Kinoshita Y."/>
            <person name="Niwa H."/>
            <person name="Uchida-Fujii E."/>
            <person name="Nukada T."/>
        </authorList>
    </citation>
    <scope>NUCLEOTIDE SEQUENCE [LARGE SCALE GENOMIC DNA]</scope>
    <source>
        <strain evidence="2 3">JP-H-1</strain>
    </source>
</reference>